<dbReference type="Proteomes" id="UP000694414">
    <property type="component" value="Unplaced"/>
</dbReference>
<keyword evidence="5" id="KW-1015">Disulfide bond</keyword>
<sequence length="145" mass="16506">MYCLQLLFKASTGTLLLVLCLQLLTSKAQEDTRAIIMNVQVPQKARANDEVTLRLNLQTELHECLVCKSYLRSNVTIDGSFNYAYTSCLCEDDPKNLYWDFQPNKSMSIVAVVDIIRELNICPGDEAVIPIKANRYYYSTNLDVQ</sequence>
<evidence type="ECO:0000256" key="6">
    <source>
        <dbReference type="ARBA" id="ARBA00023283"/>
    </source>
</evidence>
<dbReference type="GO" id="GO:0002682">
    <property type="term" value="P:regulation of immune system process"/>
    <property type="evidence" value="ECO:0007669"/>
    <property type="project" value="TreeGrafter"/>
</dbReference>
<evidence type="ECO:0000256" key="3">
    <source>
        <dbReference type="ARBA" id="ARBA00022525"/>
    </source>
</evidence>
<dbReference type="PANTHER" id="PTHR15096:SF5">
    <property type="entry name" value="PROLACTIN-INDUCIBLE PROTEIN"/>
    <property type="match status" value="1"/>
</dbReference>
<accession>A0A8C8YGH0</accession>
<dbReference type="PANTHER" id="PTHR15096">
    <property type="entry name" value="PROLACTIN-INDUCIBLE PROTEIN/SEMINAL VESICLE ANTIGEN"/>
    <property type="match status" value="1"/>
</dbReference>
<reference evidence="10" key="2">
    <citation type="submission" date="2025-09" db="UniProtKB">
        <authorList>
            <consortium name="Ensembl"/>
        </authorList>
    </citation>
    <scope>IDENTIFICATION</scope>
</reference>
<evidence type="ECO:0000256" key="2">
    <source>
        <dbReference type="ARBA" id="ARBA00006819"/>
    </source>
</evidence>
<dbReference type="GO" id="GO:0005634">
    <property type="term" value="C:nucleus"/>
    <property type="evidence" value="ECO:0007669"/>
    <property type="project" value="Ensembl"/>
</dbReference>
<dbReference type="GO" id="GO:0070233">
    <property type="term" value="P:negative regulation of T cell apoptotic process"/>
    <property type="evidence" value="ECO:0007669"/>
    <property type="project" value="Ensembl"/>
</dbReference>
<dbReference type="Ensembl" id="ENSPSMT00000000421.1">
    <property type="protein sequence ID" value="ENSPSMP00000000362.1"/>
    <property type="gene ID" value="ENSPSMG00000000314.1"/>
</dbReference>
<evidence type="ECO:0000256" key="9">
    <source>
        <dbReference type="SAM" id="SignalP"/>
    </source>
</evidence>
<dbReference type="GO" id="GO:0010628">
    <property type="term" value="P:positive regulation of gene expression"/>
    <property type="evidence" value="ECO:0007669"/>
    <property type="project" value="Ensembl"/>
</dbReference>
<evidence type="ECO:0000256" key="8">
    <source>
        <dbReference type="ARBA" id="ARBA00032342"/>
    </source>
</evidence>
<dbReference type="GO" id="GO:0004190">
    <property type="term" value="F:aspartic-type endopeptidase activity"/>
    <property type="evidence" value="ECO:0007669"/>
    <property type="project" value="Ensembl"/>
</dbReference>
<evidence type="ECO:0000313" key="11">
    <source>
        <dbReference type="Proteomes" id="UP000694414"/>
    </source>
</evidence>
<dbReference type="Gene3D" id="2.60.40.10">
    <property type="entry name" value="Immunoglobulins"/>
    <property type="match status" value="1"/>
</dbReference>
<keyword evidence="6" id="KW-0873">Pyrrolidone carboxylic acid</keyword>
<dbReference type="FunFam" id="2.60.40.10:FF:001572">
    <property type="entry name" value="Prolactin-inducible protein homolog"/>
    <property type="match status" value="1"/>
</dbReference>
<dbReference type="GO" id="GO:0019864">
    <property type="term" value="F:IgG binding"/>
    <property type="evidence" value="ECO:0007669"/>
    <property type="project" value="Ensembl"/>
</dbReference>
<name>A0A8C8YGH0_PROSS</name>
<dbReference type="GO" id="GO:0042802">
    <property type="term" value="F:identical protein binding"/>
    <property type="evidence" value="ECO:0007669"/>
    <property type="project" value="Ensembl"/>
</dbReference>
<evidence type="ECO:0000256" key="7">
    <source>
        <dbReference type="ARBA" id="ARBA00025932"/>
    </source>
</evidence>
<keyword evidence="4 9" id="KW-0732">Signal</keyword>
<keyword evidence="3" id="KW-0964">Secreted</keyword>
<dbReference type="GeneTree" id="ENSGT00390000002099"/>
<proteinExistence type="inferred from homology"/>
<dbReference type="InterPro" id="IPR007990">
    <property type="entry name" value="PIP"/>
</dbReference>
<feature type="signal peptide" evidence="9">
    <location>
        <begin position="1"/>
        <end position="28"/>
    </location>
</feature>
<dbReference type="SUPFAM" id="SSF81296">
    <property type="entry name" value="E set domains"/>
    <property type="match status" value="1"/>
</dbReference>
<protein>
    <recommendedName>
        <fullName evidence="8">Prolactin-induced protein</fullName>
    </recommendedName>
</protein>
<dbReference type="GO" id="GO:0005615">
    <property type="term" value="C:extracellular space"/>
    <property type="evidence" value="ECO:0007669"/>
    <property type="project" value="Ensembl"/>
</dbReference>
<reference evidence="10" key="1">
    <citation type="submission" date="2025-08" db="UniProtKB">
        <authorList>
            <consortium name="Ensembl"/>
        </authorList>
    </citation>
    <scope>IDENTIFICATION</scope>
</reference>
<comment type="subunit">
    <text evidence="7">Monomer. Interacts with AZGP1.</text>
</comment>
<evidence type="ECO:0000256" key="1">
    <source>
        <dbReference type="ARBA" id="ARBA00004613"/>
    </source>
</evidence>
<dbReference type="GO" id="GO:0006508">
    <property type="term" value="P:proteolysis"/>
    <property type="evidence" value="ECO:0007669"/>
    <property type="project" value="Ensembl"/>
</dbReference>
<evidence type="ECO:0000256" key="5">
    <source>
        <dbReference type="ARBA" id="ARBA00023157"/>
    </source>
</evidence>
<comment type="similarity">
    <text evidence="2">Belongs to the PIP family.</text>
</comment>
<dbReference type="GO" id="GO:0001580">
    <property type="term" value="P:detection of chemical stimulus involved in sensory perception of bitter taste"/>
    <property type="evidence" value="ECO:0007669"/>
    <property type="project" value="Ensembl"/>
</dbReference>
<dbReference type="InterPro" id="IPR014756">
    <property type="entry name" value="Ig_E-set"/>
</dbReference>
<evidence type="ECO:0000256" key="4">
    <source>
        <dbReference type="ARBA" id="ARBA00022729"/>
    </source>
</evidence>
<evidence type="ECO:0000313" key="10">
    <source>
        <dbReference type="Ensembl" id="ENSPSMP00000000362.1"/>
    </source>
</evidence>
<feature type="chain" id="PRO_5034929273" description="Prolactin-induced protein" evidence="9">
    <location>
        <begin position="29"/>
        <end position="145"/>
    </location>
</feature>
<dbReference type="InterPro" id="IPR013783">
    <property type="entry name" value="Ig-like_fold"/>
</dbReference>
<comment type="subcellular location">
    <subcellularLocation>
        <location evidence="1">Secreted</location>
    </subcellularLocation>
</comment>
<gene>
    <name evidence="10" type="primary">PIP</name>
</gene>
<keyword evidence="11" id="KW-1185">Reference proteome</keyword>
<dbReference type="AlphaFoldDB" id="A0A8C8YGH0"/>
<dbReference type="Pfam" id="PF05326">
    <property type="entry name" value="SVA"/>
    <property type="match status" value="1"/>
</dbReference>
<organism evidence="10 11">
    <name type="scientific">Prolemur simus</name>
    <name type="common">Greater bamboo lemur</name>
    <name type="synonym">Hapalemur simus</name>
    <dbReference type="NCBI Taxonomy" id="1328070"/>
    <lineage>
        <taxon>Eukaryota</taxon>
        <taxon>Metazoa</taxon>
        <taxon>Chordata</taxon>
        <taxon>Craniata</taxon>
        <taxon>Vertebrata</taxon>
        <taxon>Euteleostomi</taxon>
        <taxon>Mammalia</taxon>
        <taxon>Eutheria</taxon>
        <taxon>Euarchontoglires</taxon>
        <taxon>Primates</taxon>
        <taxon>Strepsirrhini</taxon>
        <taxon>Lemuriformes</taxon>
        <taxon>Lemuridae</taxon>
        <taxon>Prolemur</taxon>
    </lineage>
</organism>